<organism evidence="3 4">
    <name type="scientific">Hydnum rufescens UP504</name>
    <dbReference type="NCBI Taxonomy" id="1448309"/>
    <lineage>
        <taxon>Eukaryota</taxon>
        <taxon>Fungi</taxon>
        <taxon>Dikarya</taxon>
        <taxon>Basidiomycota</taxon>
        <taxon>Agaricomycotina</taxon>
        <taxon>Agaricomycetes</taxon>
        <taxon>Cantharellales</taxon>
        <taxon>Hydnaceae</taxon>
        <taxon>Hydnum</taxon>
    </lineage>
</organism>
<dbReference type="AlphaFoldDB" id="A0A9P6ARG5"/>
<dbReference type="EMBL" id="MU129023">
    <property type="protein sequence ID" value="KAF9510105.1"/>
    <property type="molecule type" value="Genomic_DNA"/>
</dbReference>
<comment type="caution">
    <text evidence="3">The sequence shown here is derived from an EMBL/GenBank/DDBJ whole genome shotgun (WGS) entry which is preliminary data.</text>
</comment>
<name>A0A9P6ARG5_9AGAM</name>
<keyword evidence="2" id="KW-0472">Membrane</keyword>
<accession>A0A9P6ARG5</accession>
<dbReference type="Proteomes" id="UP000886523">
    <property type="component" value="Unassembled WGS sequence"/>
</dbReference>
<sequence length="91" mass="9821">MESLANAVRGATKWSIGRLALLRAPLKSSPSRGDTSRDTSQSKFFNPSSIFTSGYALLVIVMVVYTAESNSAYCCTPKSVHSRTKTTQCSP</sequence>
<keyword evidence="2" id="KW-0812">Transmembrane</keyword>
<evidence type="ECO:0000256" key="2">
    <source>
        <dbReference type="SAM" id="Phobius"/>
    </source>
</evidence>
<reference evidence="3" key="1">
    <citation type="journal article" date="2020" name="Nat. Commun.">
        <title>Large-scale genome sequencing of mycorrhizal fungi provides insights into the early evolution of symbiotic traits.</title>
        <authorList>
            <person name="Miyauchi S."/>
            <person name="Kiss E."/>
            <person name="Kuo A."/>
            <person name="Drula E."/>
            <person name="Kohler A."/>
            <person name="Sanchez-Garcia M."/>
            <person name="Morin E."/>
            <person name="Andreopoulos B."/>
            <person name="Barry K.W."/>
            <person name="Bonito G."/>
            <person name="Buee M."/>
            <person name="Carver A."/>
            <person name="Chen C."/>
            <person name="Cichocki N."/>
            <person name="Clum A."/>
            <person name="Culley D."/>
            <person name="Crous P.W."/>
            <person name="Fauchery L."/>
            <person name="Girlanda M."/>
            <person name="Hayes R.D."/>
            <person name="Keri Z."/>
            <person name="LaButti K."/>
            <person name="Lipzen A."/>
            <person name="Lombard V."/>
            <person name="Magnuson J."/>
            <person name="Maillard F."/>
            <person name="Murat C."/>
            <person name="Nolan M."/>
            <person name="Ohm R.A."/>
            <person name="Pangilinan J."/>
            <person name="Pereira M.F."/>
            <person name="Perotto S."/>
            <person name="Peter M."/>
            <person name="Pfister S."/>
            <person name="Riley R."/>
            <person name="Sitrit Y."/>
            <person name="Stielow J.B."/>
            <person name="Szollosi G."/>
            <person name="Zifcakova L."/>
            <person name="Stursova M."/>
            <person name="Spatafora J.W."/>
            <person name="Tedersoo L."/>
            <person name="Vaario L.M."/>
            <person name="Yamada A."/>
            <person name="Yan M."/>
            <person name="Wang P."/>
            <person name="Xu J."/>
            <person name="Bruns T."/>
            <person name="Baldrian P."/>
            <person name="Vilgalys R."/>
            <person name="Dunand C."/>
            <person name="Henrissat B."/>
            <person name="Grigoriev I.V."/>
            <person name="Hibbett D."/>
            <person name="Nagy L.G."/>
            <person name="Martin F.M."/>
        </authorList>
    </citation>
    <scope>NUCLEOTIDE SEQUENCE</scope>
    <source>
        <strain evidence="3">UP504</strain>
    </source>
</reference>
<keyword evidence="4" id="KW-1185">Reference proteome</keyword>
<gene>
    <name evidence="3" type="ORF">BS47DRAFT_100386</name>
</gene>
<feature type="region of interest" description="Disordered" evidence="1">
    <location>
        <begin position="26"/>
        <end position="45"/>
    </location>
</feature>
<evidence type="ECO:0000313" key="3">
    <source>
        <dbReference type="EMBL" id="KAF9510105.1"/>
    </source>
</evidence>
<feature type="compositionally biased region" description="Polar residues" evidence="1">
    <location>
        <begin position="28"/>
        <end position="45"/>
    </location>
</feature>
<proteinExistence type="predicted"/>
<evidence type="ECO:0000256" key="1">
    <source>
        <dbReference type="SAM" id="MobiDB-lite"/>
    </source>
</evidence>
<protein>
    <submittedName>
        <fullName evidence="3">Uncharacterized protein</fullName>
    </submittedName>
</protein>
<evidence type="ECO:0000313" key="4">
    <source>
        <dbReference type="Proteomes" id="UP000886523"/>
    </source>
</evidence>
<keyword evidence="2" id="KW-1133">Transmembrane helix</keyword>
<feature type="transmembrane region" description="Helical" evidence="2">
    <location>
        <begin position="44"/>
        <end position="65"/>
    </location>
</feature>